<sequence length="97" mass="11265">MFRFRGLCSFFLCQTSHKIFKPTNLHDSPHPFPHINSLPTTKDLFLEDSYGYLLKVRNTYLEVYGCSRMGVSPPFTIGFFLCYWLLSHFSGVGFFPV</sequence>
<protein>
    <submittedName>
        <fullName evidence="1">Uncharacterized protein</fullName>
    </submittedName>
</protein>
<comment type="caution">
    <text evidence="1">The sequence shown here is derived from an EMBL/GenBank/DDBJ whole genome shotgun (WGS) entry which is preliminary data.</text>
</comment>
<proteinExistence type="predicted"/>
<dbReference type="AlphaFoldDB" id="A0A2P6PDC8"/>
<gene>
    <name evidence="1" type="ORF">RchiOBHm_Chr7g0222691</name>
</gene>
<name>A0A2P6PDC8_ROSCH</name>
<dbReference type="EMBL" id="PDCK01000045">
    <property type="protein sequence ID" value="PRQ19934.1"/>
    <property type="molecule type" value="Genomic_DNA"/>
</dbReference>
<dbReference type="Proteomes" id="UP000238479">
    <property type="component" value="Chromosome 7"/>
</dbReference>
<evidence type="ECO:0000313" key="2">
    <source>
        <dbReference type="Proteomes" id="UP000238479"/>
    </source>
</evidence>
<keyword evidence="2" id="KW-1185">Reference proteome</keyword>
<reference evidence="1 2" key="1">
    <citation type="journal article" date="2018" name="Nat. Genet.">
        <title>The Rosa genome provides new insights in the design of modern roses.</title>
        <authorList>
            <person name="Bendahmane M."/>
        </authorList>
    </citation>
    <scope>NUCLEOTIDE SEQUENCE [LARGE SCALE GENOMIC DNA]</scope>
    <source>
        <strain evidence="2">cv. Old Blush</strain>
    </source>
</reference>
<organism evidence="1 2">
    <name type="scientific">Rosa chinensis</name>
    <name type="common">China rose</name>
    <dbReference type="NCBI Taxonomy" id="74649"/>
    <lineage>
        <taxon>Eukaryota</taxon>
        <taxon>Viridiplantae</taxon>
        <taxon>Streptophyta</taxon>
        <taxon>Embryophyta</taxon>
        <taxon>Tracheophyta</taxon>
        <taxon>Spermatophyta</taxon>
        <taxon>Magnoliopsida</taxon>
        <taxon>eudicotyledons</taxon>
        <taxon>Gunneridae</taxon>
        <taxon>Pentapetalae</taxon>
        <taxon>rosids</taxon>
        <taxon>fabids</taxon>
        <taxon>Rosales</taxon>
        <taxon>Rosaceae</taxon>
        <taxon>Rosoideae</taxon>
        <taxon>Rosoideae incertae sedis</taxon>
        <taxon>Rosa</taxon>
    </lineage>
</organism>
<dbReference type="Gramene" id="PRQ19934">
    <property type="protein sequence ID" value="PRQ19934"/>
    <property type="gene ID" value="RchiOBHm_Chr7g0222691"/>
</dbReference>
<accession>A0A2P6PDC8</accession>
<evidence type="ECO:0000313" key="1">
    <source>
        <dbReference type="EMBL" id="PRQ19934.1"/>
    </source>
</evidence>